<proteinExistence type="predicted"/>
<reference evidence="1 2" key="1">
    <citation type="submission" date="2014-04" db="EMBL/GenBank/DDBJ databases">
        <title>Evolutionary Origins and Diversification of the Mycorrhizal Mutualists.</title>
        <authorList>
            <consortium name="DOE Joint Genome Institute"/>
            <consortium name="Mycorrhizal Genomics Consortium"/>
            <person name="Kohler A."/>
            <person name="Kuo A."/>
            <person name="Nagy L.G."/>
            <person name="Floudas D."/>
            <person name="Copeland A."/>
            <person name="Barry K.W."/>
            <person name="Cichocki N."/>
            <person name="Veneault-Fourrey C."/>
            <person name="LaButti K."/>
            <person name="Lindquist E.A."/>
            <person name="Lipzen A."/>
            <person name="Lundell T."/>
            <person name="Morin E."/>
            <person name="Murat C."/>
            <person name="Riley R."/>
            <person name="Ohm R."/>
            <person name="Sun H."/>
            <person name="Tunlid A."/>
            <person name="Henrissat B."/>
            <person name="Grigoriev I.V."/>
            <person name="Hibbett D.S."/>
            <person name="Martin F."/>
        </authorList>
    </citation>
    <scope>NUCLEOTIDE SEQUENCE [LARGE SCALE GENOMIC DNA]</scope>
    <source>
        <strain evidence="1 2">FD-317 M1</strain>
    </source>
</reference>
<name>A0A0D0CLM9_9AGAR</name>
<sequence>MDGDGYYKLEPVDDAEEWDAQAEIYPTYAGLSHSRPGFNCPNSSRQTSVEALVPITNEPINLYSDRENHHHPYTSDPGDDLTAVLDGVSQAENHPTDYENFLERVDQMVVRDRRQIPDPFLDGTSGRIRLGGYSRMESSESIASIVDSKSDSPLNKAIASVSLHLFLA</sequence>
<protein>
    <submittedName>
        <fullName evidence="1">Uncharacterized protein</fullName>
    </submittedName>
</protein>
<accession>A0A0D0CLM9</accession>
<dbReference type="HOGENOM" id="CLU_1586676_0_0_1"/>
<evidence type="ECO:0000313" key="1">
    <source>
        <dbReference type="EMBL" id="KIK56033.1"/>
    </source>
</evidence>
<keyword evidence="2" id="KW-1185">Reference proteome</keyword>
<organism evidence="1 2">
    <name type="scientific">Collybiopsis luxurians FD-317 M1</name>
    <dbReference type="NCBI Taxonomy" id="944289"/>
    <lineage>
        <taxon>Eukaryota</taxon>
        <taxon>Fungi</taxon>
        <taxon>Dikarya</taxon>
        <taxon>Basidiomycota</taxon>
        <taxon>Agaricomycotina</taxon>
        <taxon>Agaricomycetes</taxon>
        <taxon>Agaricomycetidae</taxon>
        <taxon>Agaricales</taxon>
        <taxon>Marasmiineae</taxon>
        <taxon>Omphalotaceae</taxon>
        <taxon>Collybiopsis</taxon>
        <taxon>Collybiopsis luxurians</taxon>
    </lineage>
</organism>
<dbReference type="AlphaFoldDB" id="A0A0D0CLM9"/>
<dbReference type="Proteomes" id="UP000053593">
    <property type="component" value="Unassembled WGS sequence"/>
</dbReference>
<dbReference type="OrthoDB" id="3265093at2759"/>
<gene>
    <name evidence="1" type="ORF">GYMLUDRAFT_62298</name>
</gene>
<dbReference type="EMBL" id="KN834801">
    <property type="protein sequence ID" value="KIK56033.1"/>
    <property type="molecule type" value="Genomic_DNA"/>
</dbReference>
<evidence type="ECO:0000313" key="2">
    <source>
        <dbReference type="Proteomes" id="UP000053593"/>
    </source>
</evidence>